<evidence type="ECO:0000259" key="12">
    <source>
        <dbReference type="PROSITE" id="PS50011"/>
    </source>
</evidence>
<sequence length="325" mass="37074">MVEPPSQLLNDFRKIKKLGEGSFGEAYLVEDMKTNERYAMKIVSKADIVDQFRMTELEFLKTADHPFIIKYISDFPFPNESIDKHCIVLEYADGCDLRQKMAAVNYIITEKVALNWQTHVCLALAQIHARGLVHRDIKPDNILIVGKEAGGVAKLGDFGTIKHILSTSKHTYRVGTCQYFAPEKRGLNYQGEADKWSLGVVLYEMVSGGQFPFDYDFENGSLDDYMSQLPHLELKQIPGNISKRCKVLIEKMLQKDPNNRPNIFDVLNSKIIKERIRLITEEQVLGTEKAERIKQQLVQLGLQKAENAEAEEQKQMSDMHDASMC</sequence>
<evidence type="ECO:0000313" key="13">
    <source>
        <dbReference type="EMBL" id="TNV72935.1"/>
    </source>
</evidence>
<dbReference type="EC" id="2.7.11.1" evidence="1"/>
<evidence type="ECO:0000256" key="11">
    <source>
        <dbReference type="SAM" id="Coils"/>
    </source>
</evidence>
<dbReference type="EMBL" id="RRYP01020389">
    <property type="protein sequence ID" value="TNV72935.1"/>
    <property type="molecule type" value="Genomic_DNA"/>
</dbReference>
<keyword evidence="6 9" id="KW-0067">ATP-binding</keyword>
<keyword evidence="4 9" id="KW-0547">Nucleotide-binding</keyword>
<evidence type="ECO:0000256" key="4">
    <source>
        <dbReference type="ARBA" id="ARBA00022741"/>
    </source>
</evidence>
<keyword evidence="5" id="KW-0418">Kinase</keyword>
<dbReference type="PANTHER" id="PTHR44899">
    <property type="entry name" value="CAMK FAMILY PROTEIN KINASE"/>
    <property type="match status" value="1"/>
</dbReference>
<dbReference type="OrthoDB" id="345735at2759"/>
<reference evidence="13" key="1">
    <citation type="submission" date="2019-06" db="EMBL/GenBank/DDBJ databases">
        <authorList>
            <person name="Zheng W."/>
        </authorList>
    </citation>
    <scope>NUCLEOTIDE SEQUENCE</scope>
    <source>
        <strain evidence="13">QDHG01</strain>
    </source>
</reference>
<comment type="caution">
    <text evidence="13">The sequence shown here is derived from an EMBL/GenBank/DDBJ whole genome shotgun (WGS) entry which is preliminary data.</text>
</comment>
<evidence type="ECO:0000256" key="9">
    <source>
        <dbReference type="PROSITE-ProRule" id="PRU10141"/>
    </source>
</evidence>
<evidence type="ECO:0000256" key="8">
    <source>
        <dbReference type="ARBA" id="ARBA00048679"/>
    </source>
</evidence>
<protein>
    <recommendedName>
        <fullName evidence="1">non-specific serine/threonine protein kinase</fullName>
        <ecNumber evidence="1">2.7.11.1</ecNumber>
    </recommendedName>
</protein>
<dbReference type="GO" id="GO:0005524">
    <property type="term" value="F:ATP binding"/>
    <property type="evidence" value="ECO:0007669"/>
    <property type="project" value="UniProtKB-UniRule"/>
</dbReference>
<dbReference type="Pfam" id="PF00069">
    <property type="entry name" value="Pkinase"/>
    <property type="match status" value="1"/>
</dbReference>
<dbReference type="Proteomes" id="UP000785679">
    <property type="component" value="Unassembled WGS sequence"/>
</dbReference>
<feature type="binding site" evidence="9">
    <location>
        <position position="41"/>
    </location>
    <ligand>
        <name>ATP</name>
        <dbReference type="ChEBI" id="CHEBI:30616"/>
    </ligand>
</feature>
<dbReference type="PANTHER" id="PTHR44899:SF3">
    <property type="entry name" value="SERINE_THREONINE-PROTEIN KINASE NEK1"/>
    <property type="match status" value="1"/>
</dbReference>
<dbReference type="InterPro" id="IPR000719">
    <property type="entry name" value="Prot_kinase_dom"/>
</dbReference>
<evidence type="ECO:0000256" key="1">
    <source>
        <dbReference type="ARBA" id="ARBA00012513"/>
    </source>
</evidence>
<dbReference type="InterPro" id="IPR008271">
    <property type="entry name" value="Ser/Thr_kinase_AS"/>
</dbReference>
<organism evidence="13 14">
    <name type="scientific">Halteria grandinella</name>
    <dbReference type="NCBI Taxonomy" id="5974"/>
    <lineage>
        <taxon>Eukaryota</taxon>
        <taxon>Sar</taxon>
        <taxon>Alveolata</taxon>
        <taxon>Ciliophora</taxon>
        <taxon>Intramacronucleata</taxon>
        <taxon>Spirotrichea</taxon>
        <taxon>Stichotrichia</taxon>
        <taxon>Sporadotrichida</taxon>
        <taxon>Halteriidae</taxon>
        <taxon>Halteria</taxon>
    </lineage>
</organism>
<evidence type="ECO:0000256" key="5">
    <source>
        <dbReference type="ARBA" id="ARBA00022777"/>
    </source>
</evidence>
<comment type="similarity">
    <text evidence="10">Belongs to the protein kinase superfamily.</text>
</comment>
<dbReference type="GO" id="GO:0004674">
    <property type="term" value="F:protein serine/threonine kinase activity"/>
    <property type="evidence" value="ECO:0007669"/>
    <property type="project" value="UniProtKB-KW"/>
</dbReference>
<dbReference type="InterPro" id="IPR011009">
    <property type="entry name" value="Kinase-like_dom_sf"/>
</dbReference>
<keyword evidence="14" id="KW-1185">Reference proteome</keyword>
<gene>
    <name evidence="13" type="ORF">FGO68_gene16955</name>
</gene>
<dbReference type="InterPro" id="IPR051131">
    <property type="entry name" value="NEK_Ser/Thr_kinase_NIMA"/>
</dbReference>
<keyword evidence="2 10" id="KW-0723">Serine/threonine-protein kinase</keyword>
<dbReference type="PROSITE" id="PS00107">
    <property type="entry name" value="PROTEIN_KINASE_ATP"/>
    <property type="match status" value="1"/>
</dbReference>
<evidence type="ECO:0000256" key="3">
    <source>
        <dbReference type="ARBA" id="ARBA00022679"/>
    </source>
</evidence>
<proteinExistence type="inferred from homology"/>
<dbReference type="AlphaFoldDB" id="A0A8J8SW83"/>
<keyword evidence="3" id="KW-0808">Transferase</keyword>
<comment type="catalytic activity">
    <reaction evidence="8">
        <text>L-seryl-[protein] + ATP = O-phospho-L-seryl-[protein] + ADP + H(+)</text>
        <dbReference type="Rhea" id="RHEA:17989"/>
        <dbReference type="Rhea" id="RHEA-COMP:9863"/>
        <dbReference type="Rhea" id="RHEA-COMP:11604"/>
        <dbReference type="ChEBI" id="CHEBI:15378"/>
        <dbReference type="ChEBI" id="CHEBI:29999"/>
        <dbReference type="ChEBI" id="CHEBI:30616"/>
        <dbReference type="ChEBI" id="CHEBI:83421"/>
        <dbReference type="ChEBI" id="CHEBI:456216"/>
        <dbReference type="EC" id="2.7.11.1"/>
    </reaction>
</comment>
<feature type="coiled-coil region" evidence="11">
    <location>
        <begin position="293"/>
        <end position="322"/>
    </location>
</feature>
<evidence type="ECO:0000256" key="10">
    <source>
        <dbReference type="RuleBase" id="RU000304"/>
    </source>
</evidence>
<evidence type="ECO:0000313" key="14">
    <source>
        <dbReference type="Proteomes" id="UP000785679"/>
    </source>
</evidence>
<dbReference type="SUPFAM" id="SSF56112">
    <property type="entry name" value="Protein kinase-like (PK-like)"/>
    <property type="match status" value="1"/>
</dbReference>
<feature type="domain" description="Protein kinase" evidence="12">
    <location>
        <begin position="12"/>
        <end position="272"/>
    </location>
</feature>
<keyword evidence="11" id="KW-0175">Coiled coil</keyword>
<dbReference type="InterPro" id="IPR017441">
    <property type="entry name" value="Protein_kinase_ATP_BS"/>
</dbReference>
<dbReference type="PROSITE" id="PS00108">
    <property type="entry name" value="PROTEIN_KINASE_ST"/>
    <property type="match status" value="1"/>
</dbReference>
<dbReference type="SMART" id="SM00220">
    <property type="entry name" value="S_TKc"/>
    <property type="match status" value="1"/>
</dbReference>
<accession>A0A8J8SW83</accession>
<dbReference type="Gene3D" id="1.10.510.10">
    <property type="entry name" value="Transferase(Phosphotransferase) domain 1"/>
    <property type="match status" value="1"/>
</dbReference>
<dbReference type="Gene3D" id="3.30.200.20">
    <property type="entry name" value="Phosphorylase Kinase, domain 1"/>
    <property type="match status" value="1"/>
</dbReference>
<dbReference type="PROSITE" id="PS50011">
    <property type="entry name" value="PROTEIN_KINASE_DOM"/>
    <property type="match status" value="1"/>
</dbReference>
<evidence type="ECO:0000256" key="2">
    <source>
        <dbReference type="ARBA" id="ARBA00022527"/>
    </source>
</evidence>
<comment type="catalytic activity">
    <reaction evidence="7">
        <text>L-threonyl-[protein] + ATP = O-phospho-L-threonyl-[protein] + ADP + H(+)</text>
        <dbReference type="Rhea" id="RHEA:46608"/>
        <dbReference type="Rhea" id="RHEA-COMP:11060"/>
        <dbReference type="Rhea" id="RHEA-COMP:11605"/>
        <dbReference type="ChEBI" id="CHEBI:15378"/>
        <dbReference type="ChEBI" id="CHEBI:30013"/>
        <dbReference type="ChEBI" id="CHEBI:30616"/>
        <dbReference type="ChEBI" id="CHEBI:61977"/>
        <dbReference type="ChEBI" id="CHEBI:456216"/>
        <dbReference type="EC" id="2.7.11.1"/>
    </reaction>
</comment>
<evidence type="ECO:0000256" key="7">
    <source>
        <dbReference type="ARBA" id="ARBA00047899"/>
    </source>
</evidence>
<evidence type="ECO:0000256" key="6">
    <source>
        <dbReference type="ARBA" id="ARBA00022840"/>
    </source>
</evidence>
<name>A0A8J8SW83_HALGN</name>